<dbReference type="GO" id="GO:0008168">
    <property type="term" value="F:methyltransferase activity"/>
    <property type="evidence" value="ECO:0007669"/>
    <property type="project" value="UniProtKB-KW"/>
</dbReference>
<comment type="caution">
    <text evidence="1">The sequence shown here is derived from an EMBL/GenBank/DDBJ whole genome shotgun (WGS) entry which is preliminary data.</text>
</comment>
<proteinExistence type="predicted"/>
<keyword evidence="1" id="KW-0489">Methyltransferase</keyword>
<dbReference type="EMBL" id="PKPP01001565">
    <property type="protein sequence ID" value="PWA81649.1"/>
    <property type="molecule type" value="Genomic_DNA"/>
</dbReference>
<protein>
    <submittedName>
        <fullName evidence="1">Histone-lysine N-methyltransferase ATXR5</fullName>
    </submittedName>
</protein>
<evidence type="ECO:0000313" key="2">
    <source>
        <dbReference type="Proteomes" id="UP000245207"/>
    </source>
</evidence>
<sequence>MRPRKLILHHKKRRRLLPYAPSEETTHRLKQMRSLASSLTSLNMEYSDDLTYSIDMAPRSANLSMHEKGGMQVLSKEDTETLAYRRAMLKRGECPPLLVIFDSCKG</sequence>
<dbReference type="GO" id="GO:0032259">
    <property type="term" value="P:methylation"/>
    <property type="evidence" value="ECO:0007669"/>
    <property type="project" value="UniProtKB-KW"/>
</dbReference>
<keyword evidence="2" id="KW-1185">Reference proteome</keyword>
<dbReference type="InterPro" id="IPR046341">
    <property type="entry name" value="SET_dom_sf"/>
</dbReference>
<accession>A0A2U1P7D0</accession>
<dbReference type="OrthoDB" id="336088at2759"/>
<dbReference type="PANTHER" id="PTHR48458:SF1">
    <property type="entry name" value="SET DOMAIN-CONTAINING PROTEIN"/>
    <property type="match status" value="1"/>
</dbReference>
<dbReference type="Gene3D" id="2.170.270.10">
    <property type="entry name" value="SET domain"/>
    <property type="match status" value="1"/>
</dbReference>
<organism evidence="1 2">
    <name type="scientific">Artemisia annua</name>
    <name type="common">Sweet wormwood</name>
    <dbReference type="NCBI Taxonomy" id="35608"/>
    <lineage>
        <taxon>Eukaryota</taxon>
        <taxon>Viridiplantae</taxon>
        <taxon>Streptophyta</taxon>
        <taxon>Embryophyta</taxon>
        <taxon>Tracheophyta</taxon>
        <taxon>Spermatophyta</taxon>
        <taxon>Magnoliopsida</taxon>
        <taxon>eudicotyledons</taxon>
        <taxon>Gunneridae</taxon>
        <taxon>Pentapetalae</taxon>
        <taxon>asterids</taxon>
        <taxon>campanulids</taxon>
        <taxon>Asterales</taxon>
        <taxon>Asteraceae</taxon>
        <taxon>Asteroideae</taxon>
        <taxon>Anthemideae</taxon>
        <taxon>Artemisiinae</taxon>
        <taxon>Artemisia</taxon>
    </lineage>
</organism>
<gene>
    <name evidence="1" type="ORF">CTI12_AA185810</name>
</gene>
<dbReference type="STRING" id="35608.A0A2U1P7D0"/>
<keyword evidence="1" id="KW-0808">Transferase</keyword>
<dbReference type="Proteomes" id="UP000245207">
    <property type="component" value="Unassembled WGS sequence"/>
</dbReference>
<dbReference type="InterPro" id="IPR053114">
    <property type="entry name" value="ATXR5/ATXR6"/>
</dbReference>
<reference evidence="1 2" key="1">
    <citation type="journal article" date="2018" name="Mol. Plant">
        <title>The genome of Artemisia annua provides insight into the evolution of Asteraceae family and artemisinin biosynthesis.</title>
        <authorList>
            <person name="Shen Q."/>
            <person name="Zhang L."/>
            <person name="Liao Z."/>
            <person name="Wang S."/>
            <person name="Yan T."/>
            <person name="Shi P."/>
            <person name="Liu M."/>
            <person name="Fu X."/>
            <person name="Pan Q."/>
            <person name="Wang Y."/>
            <person name="Lv Z."/>
            <person name="Lu X."/>
            <person name="Zhang F."/>
            <person name="Jiang W."/>
            <person name="Ma Y."/>
            <person name="Chen M."/>
            <person name="Hao X."/>
            <person name="Li L."/>
            <person name="Tang Y."/>
            <person name="Lv G."/>
            <person name="Zhou Y."/>
            <person name="Sun X."/>
            <person name="Brodelius P.E."/>
            <person name="Rose J.K.C."/>
            <person name="Tang K."/>
        </authorList>
    </citation>
    <scope>NUCLEOTIDE SEQUENCE [LARGE SCALE GENOMIC DNA]</scope>
    <source>
        <strain evidence="2">cv. Huhao1</strain>
        <tissue evidence="1">Leaf</tissue>
    </source>
</reference>
<name>A0A2U1P7D0_ARTAN</name>
<evidence type="ECO:0000313" key="1">
    <source>
        <dbReference type="EMBL" id="PWA81649.1"/>
    </source>
</evidence>
<dbReference type="PANTHER" id="PTHR48458">
    <property type="entry name" value="SET DOMAIN-CONTAINING PROTEIN"/>
    <property type="match status" value="1"/>
</dbReference>
<dbReference type="AlphaFoldDB" id="A0A2U1P7D0"/>